<dbReference type="Gramene" id="OBART08G20360.1">
    <property type="protein sequence ID" value="OBART08G20360.1"/>
    <property type="gene ID" value="OBART08G20360"/>
</dbReference>
<dbReference type="HOGENOM" id="CLU_1181765_0_0_1"/>
<evidence type="ECO:0000256" key="1">
    <source>
        <dbReference type="SAM" id="MobiDB-lite"/>
    </source>
</evidence>
<name>A0A0D3H243_9ORYZ</name>
<feature type="region of interest" description="Disordered" evidence="1">
    <location>
        <begin position="103"/>
        <end position="221"/>
    </location>
</feature>
<accession>A0A0D3H243</accession>
<reference evidence="2" key="2">
    <citation type="submission" date="2015-03" db="UniProtKB">
        <authorList>
            <consortium name="EnsemblPlants"/>
        </authorList>
    </citation>
    <scope>IDENTIFICATION</scope>
</reference>
<feature type="compositionally biased region" description="Basic residues" evidence="1">
    <location>
        <begin position="112"/>
        <end position="126"/>
    </location>
</feature>
<dbReference type="AlphaFoldDB" id="A0A0D3H243"/>
<reference evidence="2" key="1">
    <citation type="journal article" date="2009" name="Rice">
        <title>De Novo Next Generation Sequencing of Plant Genomes.</title>
        <authorList>
            <person name="Rounsley S."/>
            <person name="Marri P.R."/>
            <person name="Yu Y."/>
            <person name="He R."/>
            <person name="Sisneros N."/>
            <person name="Goicoechea J.L."/>
            <person name="Lee S.J."/>
            <person name="Angelova A."/>
            <person name="Kudrna D."/>
            <person name="Luo M."/>
            <person name="Affourtit J."/>
            <person name="Desany B."/>
            <person name="Knight J."/>
            <person name="Niazi F."/>
            <person name="Egholm M."/>
            <person name="Wing R.A."/>
        </authorList>
    </citation>
    <scope>NUCLEOTIDE SEQUENCE [LARGE SCALE GENOMIC DNA]</scope>
    <source>
        <strain evidence="2">cv. IRGC 105608</strain>
    </source>
</reference>
<organism evidence="2">
    <name type="scientific">Oryza barthii</name>
    <dbReference type="NCBI Taxonomy" id="65489"/>
    <lineage>
        <taxon>Eukaryota</taxon>
        <taxon>Viridiplantae</taxon>
        <taxon>Streptophyta</taxon>
        <taxon>Embryophyta</taxon>
        <taxon>Tracheophyta</taxon>
        <taxon>Spermatophyta</taxon>
        <taxon>Magnoliopsida</taxon>
        <taxon>Liliopsida</taxon>
        <taxon>Poales</taxon>
        <taxon>Poaceae</taxon>
        <taxon>BOP clade</taxon>
        <taxon>Oryzoideae</taxon>
        <taxon>Oryzeae</taxon>
        <taxon>Oryzinae</taxon>
        <taxon>Oryza</taxon>
    </lineage>
</organism>
<sequence>MPPAHRVPILCTQPPAQWPDNIDDDLLSHLTGPTEHHKLQSSLAPPDRRRHPGPPVIATANEVRSSPDPSLDMPDLDLEGQIRPFPILHLRCRSAFRVGMRGKLRSSPLRNPHSRRRSGKGRRRRASQSPDPIGDAPDLDLGRSDPAVPLVACPGHRRRTWRRRNQARADASREASNLEKRGGRKEKERGRRGEGEEGGPTAAGHHRRRWRCRRRRGRRGAAGLPGCGLFLSWVA</sequence>
<evidence type="ECO:0000313" key="2">
    <source>
        <dbReference type="EnsemblPlants" id="OBART08G20360.1"/>
    </source>
</evidence>
<evidence type="ECO:0000313" key="3">
    <source>
        <dbReference type="Proteomes" id="UP000026960"/>
    </source>
</evidence>
<feature type="compositionally biased region" description="Basic and acidic residues" evidence="1">
    <location>
        <begin position="170"/>
        <end position="195"/>
    </location>
</feature>
<feature type="region of interest" description="Disordered" evidence="1">
    <location>
        <begin position="31"/>
        <end position="74"/>
    </location>
</feature>
<dbReference type="Proteomes" id="UP000026960">
    <property type="component" value="Chromosome 8"/>
</dbReference>
<protein>
    <submittedName>
        <fullName evidence="2">Uncharacterized protein</fullName>
    </submittedName>
</protein>
<proteinExistence type="predicted"/>
<feature type="compositionally biased region" description="Basic residues" evidence="1">
    <location>
        <begin position="155"/>
        <end position="166"/>
    </location>
</feature>
<feature type="compositionally biased region" description="Basic residues" evidence="1">
    <location>
        <begin position="204"/>
        <end position="219"/>
    </location>
</feature>
<keyword evidence="3" id="KW-1185">Reference proteome</keyword>
<dbReference type="PaxDb" id="65489-OBART08G20360.1"/>
<dbReference type="EnsemblPlants" id="OBART08G20360.1">
    <property type="protein sequence ID" value="OBART08G20360.1"/>
    <property type="gene ID" value="OBART08G20360"/>
</dbReference>